<dbReference type="VEuPathDB" id="MicrosporidiaDB:M153_497000765"/>
<dbReference type="AlphaFoldDB" id="A0A0R0M4A2"/>
<name>A0A0R0M4A2_9MICR</name>
<reference evidence="1 2" key="1">
    <citation type="submission" date="2015-07" db="EMBL/GenBank/DDBJ databases">
        <title>The genome of Pseudoloma neurophilia, a relevant intracellular parasite of the zebrafish.</title>
        <authorList>
            <person name="Ndikumana S."/>
            <person name="Pelin A."/>
            <person name="Sanders J."/>
            <person name="Corradi N."/>
        </authorList>
    </citation>
    <scope>NUCLEOTIDE SEQUENCE [LARGE SCALE GENOMIC DNA]</scope>
    <source>
        <strain evidence="1 2">MK1</strain>
    </source>
</reference>
<dbReference type="Proteomes" id="UP000051530">
    <property type="component" value="Unassembled WGS sequence"/>
</dbReference>
<protein>
    <submittedName>
        <fullName evidence="1">Uncharacterized protein</fullName>
    </submittedName>
</protein>
<organism evidence="1 2">
    <name type="scientific">Pseudoloma neurophilia</name>
    <dbReference type="NCBI Taxonomy" id="146866"/>
    <lineage>
        <taxon>Eukaryota</taxon>
        <taxon>Fungi</taxon>
        <taxon>Fungi incertae sedis</taxon>
        <taxon>Microsporidia</taxon>
        <taxon>Pseudoloma</taxon>
    </lineage>
</organism>
<evidence type="ECO:0000313" key="2">
    <source>
        <dbReference type="Proteomes" id="UP000051530"/>
    </source>
</evidence>
<proteinExistence type="predicted"/>
<gene>
    <name evidence="1" type="ORF">M153_497000765</name>
</gene>
<evidence type="ECO:0000313" key="1">
    <source>
        <dbReference type="EMBL" id="KRH93889.1"/>
    </source>
</evidence>
<accession>A0A0R0M4A2</accession>
<keyword evidence="2" id="KW-1185">Reference proteome</keyword>
<comment type="caution">
    <text evidence="1">The sequence shown here is derived from an EMBL/GenBank/DDBJ whole genome shotgun (WGS) entry which is preliminary data.</text>
</comment>
<dbReference type="EMBL" id="LGUB01000186">
    <property type="protein sequence ID" value="KRH93889.1"/>
    <property type="molecule type" value="Genomic_DNA"/>
</dbReference>
<sequence>MKNIFSLDLHSWLPKRANCCLLTFHFFKPRKDGFSEIYPVIDCCKNRSFFRTFNSYRKFTENDTKYCAEYFK</sequence>